<organism evidence="3 4">
    <name type="scientific">Candidatus Avidehalobacter gallistercoris</name>
    <dbReference type="NCBI Taxonomy" id="2840694"/>
    <lineage>
        <taxon>Bacteria</taxon>
        <taxon>Bacillati</taxon>
        <taxon>Bacillota</taxon>
        <taxon>Clostridia</taxon>
        <taxon>Eubacteriales</taxon>
        <taxon>Peptococcaceae</taxon>
        <taxon>Peptococcaceae incertae sedis</taxon>
        <taxon>Candidatus Avidehalobacter</taxon>
    </lineage>
</organism>
<dbReference type="InterPro" id="IPR050287">
    <property type="entry name" value="MTA/SAH_deaminase"/>
</dbReference>
<evidence type="ECO:0000256" key="1">
    <source>
        <dbReference type="ARBA" id="ARBA00022801"/>
    </source>
</evidence>
<dbReference type="EMBL" id="DVMH01000002">
    <property type="protein sequence ID" value="HIU09665.1"/>
    <property type="molecule type" value="Genomic_DNA"/>
</dbReference>
<dbReference type="CDD" id="cd01298">
    <property type="entry name" value="ATZ_TRZ_like"/>
    <property type="match status" value="1"/>
</dbReference>
<keyword evidence="1" id="KW-0378">Hydrolase</keyword>
<name>A0A9D1HJ38_9FIRM</name>
<reference evidence="3" key="1">
    <citation type="submission" date="2020-10" db="EMBL/GenBank/DDBJ databases">
        <authorList>
            <person name="Gilroy R."/>
        </authorList>
    </citation>
    <scope>NUCLEOTIDE SEQUENCE</scope>
    <source>
        <strain evidence="3">2830</strain>
    </source>
</reference>
<evidence type="ECO:0000313" key="3">
    <source>
        <dbReference type="EMBL" id="HIU09665.1"/>
    </source>
</evidence>
<dbReference type="Proteomes" id="UP000824124">
    <property type="component" value="Unassembled WGS sequence"/>
</dbReference>
<sequence length="428" mass="46849">MIFRNVRYLTPEFTVAEGTVGVHGKNIVYIGAEPPENTDPAATVIDGRGRLLLPGLFNIHTHLAMDLMRGYGENLSLQDWLFTRIFPFEAKLSTKAIYWGAKLAIAENLRFGAVAATDMYMDVDAVCRAAAESGFKLNAALMSPVGADKTGEQPFSGAAEALAKWHNYDGGRIKIDSYIHAEYTTDEATCRLMRDIAKEYGLNMHLHLSETRLEQEECKERHGGLTPAGWFAQLGVFDVPTTVAHAVWVDDADIQIMAEYGVTVAHNPVSNLKLASGIAPVPRLLAAGVNVGLGTDSSASNNNQNLWEEIKLMGLLHKANTGDPTVIMPREVIQAATLSGAVSQGRSNTGVIAVGKRADLQLLNIDQPHYAPCYDWLNNLVFAAQGADVVLTMVDGEILYRDGEYSTLDIEQIVYEVEQERKRIMAEL</sequence>
<accession>A0A9D1HJ38</accession>
<dbReference type="GO" id="GO:0016810">
    <property type="term" value="F:hydrolase activity, acting on carbon-nitrogen (but not peptide) bonds"/>
    <property type="evidence" value="ECO:0007669"/>
    <property type="project" value="InterPro"/>
</dbReference>
<reference evidence="3" key="2">
    <citation type="journal article" date="2021" name="PeerJ">
        <title>Extensive microbial diversity within the chicken gut microbiome revealed by metagenomics and culture.</title>
        <authorList>
            <person name="Gilroy R."/>
            <person name="Ravi A."/>
            <person name="Getino M."/>
            <person name="Pursley I."/>
            <person name="Horton D.L."/>
            <person name="Alikhan N.F."/>
            <person name="Baker D."/>
            <person name="Gharbi K."/>
            <person name="Hall N."/>
            <person name="Watson M."/>
            <person name="Adriaenssens E.M."/>
            <person name="Foster-Nyarko E."/>
            <person name="Jarju S."/>
            <person name="Secka A."/>
            <person name="Antonio M."/>
            <person name="Oren A."/>
            <person name="Chaudhuri R.R."/>
            <person name="La Ragione R."/>
            <person name="Hildebrand F."/>
            <person name="Pallen M.J."/>
        </authorList>
    </citation>
    <scope>NUCLEOTIDE SEQUENCE</scope>
    <source>
        <strain evidence="3">2830</strain>
    </source>
</reference>
<dbReference type="Gene3D" id="2.30.40.10">
    <property type="entry name" value="Urease, subunit C, domain 1"/>
    <property type="match status" value="1"/>
</dbReference>
<evidence type="ECO:0000313" key="4">
    <source>
        <dbReference type="Proteomes" id="UP000824124"/>
    </source>
</evidence>
<evidence type="ECO:0000259" key="2">
    <source>
        <dbReference type="Pfam" id="PF01979"/>
    </source>
</evidence>
<dbReference type="InterPro" id="IPR032466">
    <property type="entry name" value="Metal_Hydrolase"/>
</dbReference>
<dbReference type="Pfam" id="PF01979">
    <property type="entry name" value="Amidohydro_1"/>
    <property type="match status" value="1"/>
</dbReference>
<feature type="domain" description="Amidohydrolase-related" evidence="2">
    <location>
        <begin position="52"/>
        <end position="398"/>
    </location>
</feature>
<dbReference type="AlphaFoldDB" id="A0A9D1HJ38"/>
<gene>
    <name evidence="3" type="ORF">IAB00_00195</name>
</gene>
<dbReference type="PANTHER" id="PTHR43794:SF11">
    <property type="entry name" value="AMIDOHYDROLASE-RELATED DOMAIN-CONTAINING PROTEIN"/>
    <property type="match status" value="1"/>
</dbReference>
<dbReference type="InterPro" id="IPR006680">
    <property type="entry name" value="Amidohydro-rel"/>
</dbReference>
<dbReference type="SUPFAM" id="SSF51556">
    <property type="entry name" value="Metallo-dependent hydrolases"/>
    <property type="match status" value="1"/>
</dbReference>
<comment type="caution">
    <text evidence="3">The sequence shown here is derived from an EMBL/GenBank/DDBJ whole genome shotgun (WGS) entry which is preliminary data.</text>
</comment>
<proteinExistence type="predicted"/>
<dbReference type="PANTHER" id="PTHR43794">
    <property type="entry name" value="AMINOHYDROLASE SSNA-RELATED"/>
    <property type="match status" value="1"/>
</dbReference>
<dbReference type="InterPro" id="IPR011059">
    <property type="entry name" value="Metal-dep_hydrolase_composite"/>
</dbReference>
<protein>
    <submittedName>
        <fullName evidence="3">Amidohydrolase</fullName>
    </submittedName>
</protein>
<dbReference type="SUPFAM" id="SSF51338">
    <property type="entry name" value="Composite domain of metallo-dependent hydrolases"/>
    <property type="match status" value="1"/>
</dbReference>
<dbReference type="Gene3D" id="3.20.20.140">
    <property type="entry name" value="Metal-dependent hydrolases"/>
    <property type="match status" value="1"/>
</dbReference>